<dbReference type="OMA" id="NETCESA"/>
<dbReference type="EMBL" id="LEKV01010743">
    <property type="protein sequence ID" value="KVE40262.1"/>
    <property type="molecule type" value="Genomic_DNA"/>
</dbReference>
<evidence type="ECO:0000256" key="5">
    <source>
        <dbReference type="SAM" id="SignalP"/>
    </source>
</evidence>
<dbReference type="SMART" id="SM00181">
    <property type="entry name" value="EGF"/>
    <property type="match status" value="2"/>
</dbReference>
<evidence type="ECO:0000256" key="4">
    <source>
        <dbReference type="PROSITE-ProRule" id="PRU00076"/>
    </source>
</evidence>
<dbReference type="EMBL" id="LEKV01010736">
    <property type="protein sequence ID" value="KVE40449.1"/>
    <property type="molecule type" value="Genomic_DNA"/>
</dbReference>
<comment type="caution">
    <text evidence="4">Lacks conserved residue(s) required for the propagation of feature annotation.</text>
</comment>
<keyword evidence="3 4" id="KW-1015">Disulfide bond</keyword>
<feature type="domain" description="EGF-like" evidence="6">
    <location>
        <begin position="286"/>
        <end position="329"/>
    </location>
</feature>
<dbReference type="Gramene" id="KVE40262">
    <property type="protein sequence ID" value="KVE40262"/>
    <property type="gene ID" value="Ccrd_023987"/>
</dbReference>
<dbReference type="SUPFAM" id="SSF57196">
    <property type="entry name" value="EGF/Laminin"/>
    <property type="match status" value="1"/>
</dbReference>
<organism evidence="7 9">
    <name type="scientific">Cynara cardunculus var. scolymus</name>
    <name type="common">Globe artichoke</name>
    <name type="synonym">Cynara scolymus</name>
    <dbReference type="NCBI Taxonomy" id="59895"/>
    <lineage>
        <taxon>Eukaryota</taxon>
        <taxon>Viridiplantae</taxon>
        <taxon>Streptophyta</taxon>
        <taxon>Embryophyta</taxon>
        <taxon>Tracheophyta</taxon>
        <taxon>Spermatophyta</taxon>
        <taxon>Magnoliopsida</taxon>
        <taxon>eudicotyledons</taxon>
        <taxon>Gunneridae</taxon>
        <taxon>Pentapetalae</taxon>
        <taxon>asterids</taxon>
        <taxon>campanulids</taxon>
        <taxon>Asterales</taxon>
        <taxon>Asteraceae</taxon>
        <taxon>Carduoideae</taxon>
        <taxon>Cardueae</taxon>
        <taxon>Carduinae</taxon>
        <taxon>Cynara</taxon>
    </lineage>
</organism>
<dbReference type="Pfam" id="PF13947">
    <property type="entry name" value="GUB_WAK_bind"/>
    <property type="match status" value="1"/>
</dbReference>
<dbReference type="GO" id="GO:0016020">
    <property type="term" value="C:membrane"/>
    <property type="evidence" value="ECO:0007669"/>
    <property type="project" value="UniProtKB-SubCell"/>
</dbReference>
<dbReference type="Pfam" id="PF00008">
    <property type="entry name" value="EGF"/>
    <property type="match status" value="1"/>
</dbReference>
<dbReference type="PROSITE" id="PS00010">
    <property type="entry name" value="ASX_HYDROXYL"/>
    <property type="match status" value="1"/>
</dbReference>
<evidence type="ECO:0000313" key="9">
    <source>
        <dbReference type="Proteomes" id="UP000243975"/>
    </source>
</evidence>
<reference evidence="7 9" key="1">
    <citation type="journal article" date="2016" name="Sci. Rep.">
        <title>The genome sequence of the outbreeding globe artichoke constructed de novo incorporating a phase-aware low-pass sequencing strategy of F1 progeny.</title>
        <authorList>
            <person name="Scaglione D."/>
            <person name="Reyes-Chin-Wo S."/>
            <person name="Acquadro A."/>
            <person name="Froenicke L."/>
            <person name="Portis E."/>
            <person name="Beitel C."/>
            <person name="Tirone M."/>
            <person name="Mauro R."/>
            <person name="Lo Monaco A."/>
            <person name="Mauromicale G."/>
            <person name="Faccioli P."/>
            <person name="Cattivelli L."/>
            <person name="Rieseberg L."/>
            <person name="Michelmore R."/>
            <person name="Lanteri S."/>
        </authorList>
    </citation>
    <scope>NUCLEOTIDE SEQUENCE [LARGE SCALE GENOMIC DNA]</scope>
    <source>
        <strain evidence="7">2C</strain>
    </source>
</reference>
<protein>
    <submittedName>
        <fullName evidence="8">EGF-like calcium-binding</fullName>
    </submittedName>
</protein>
<comment type="subcellular location">
    <subcellularLocation>
        <location evidence="1">Membrane</location>
        <topology evidence="1">Single-pass membrane protein</topology>
    </subcellularLocation>
</comment>
<feature type="signal peptide" evidence="5">
    <location>
        <begin position="1"/>
        <end position="22"/>
    </location>
</feature>
<keyword evidence="9" id="KW-1185">Reference proteome</keyword>
<proteinExistence type="predicted"/>
<dbReference type="Gene3D" id="2.10.25.10">
    <property type="entry name" value="Laminin"/>
    <property type="match status" value="1"/>
</dbReference>
<dbReference type="InterPro" id="IPR025287">
    <property type="entry name" value="WAK_GUB"/>
</dbReference>
<feature type="chain" id="PRO_5015049546" evidence="5">
    <location>
        <begin position="23"/>
        <end position="340"/>
    </location>
</feature>
<dbReference type="GO" id="GO:0005509">
    <property type="term" value="F:calcium ion binding"/>
    <property type="evidence" value="ECO:0007669"/>
    <property type="project" value="InterPro"/>
</dbReference>
<dbReference type="InterPro" id="IPR000152">
    <property type="entry name" value="EGF-type_Asp/Asn_hydroxyl_site"/>
</dbReference>
<dbReference type="PROSITE" id="PS50026">
    <property type="entry name" value="EGF_3"/>
    <property type="match status" value="2"/>
</dbReference>
<dbReference type="Proteomes" id="UP000243975">
    <property type="component" value="Unassembled WGS sequence"/>
</dbReference>
<evidence type="ECO:0000313" key="8">
    <source>
        <dbReference type="EMBL" id="KVE40449.1"/>
    </source>
</evidence>
<evidence type="ECO:0000256" key="1">
    <source>
        <dbReference type="ARBA" id="ARBA00004167"/>
    </source>
</evidence>
<dbReference type="Gramene" id="KVE40449">
    <property type="protein sequence ID" value="KVE40449"/>
    <property type="gene ID" value="Ccrd_023983"/>
</dbReference>
<comment type="caution">
    <text evidence="7">The sequence shown here is derived from an EMBL/GenBank/DDBJ whole genome shotgun (WGS) entry which is preliminary data.</text>
</comment>
<dbReference type="SMART" id="SM00179">
    <property type="entry name" value="EGF_CA"/>
    <property type="match status" value="1"/>
</dbReference>
<dbReference type="PROSITE" id="PS01187">
    <property type="entry name" value="EGF_CA"/>
    <property type="match status" value="1"/>
</dbReference>
<feature type="disulfide bond" evidence="4">
    <location>
        <begin position="251"/>
        <end position="268"/>
    </location>
</feature>
<evidence type="ECO:0000313" key="7">
    <source>
        <dbReference type="EMBL" id="KVE40262.1"/>
    </source>
</evidence>
<dbReference type="CDD" id="cd00054">
    <property type="entry name" value="EGF_CA"/>
    <property type="match status" value="1"/>
</dbReference>
<accession>A0A103ESG1</accession>
<dbReference type="PANTHER" id="PTHR33491">
    <property type="entry name" value="OSJNBA0016N04.9 PROTEIN"/>
    <property type="match status" value="1"/>
</dbReference>
<evidence type="ECO:0000256" key="2">
    <source>
        <dbReference type="ARBA" id="ARBA00022729"/>
    </source>
</evidence>
<sequence>MHLQILLAAAAAAMAFLGSATAQDSCETSCGNVTYAFPFGSEEGCYLDPGFQVTCDRSSGEPIPFFGNSTTNIVITNMSTSESEMEIMMYVAHDCYNTSGPVDNTVPSLSLTYFRISTKNRFVAIGCDTYAYISGDRGGEYQDGTGCTSICGSNTSSITDESCSGVGCCQVAIPQGMSSFEITLSSYRNHTDLLELNPCSYGFVVAPGKFNFSTNNLHRFGSKMPMLLEWAIGNETCDQIASKDDVDKLLCKENSECDKDYGGPGYRCRCKPGYDGNPYIQHSCKNINECERKDPSVCQHECVDLDGDYECRCPKGYSGGDKKDGRGCIADESLVLHIVV</sequence>
<name>A0A103ESG1_CYNCS</name>
<dbReference type="InterPro" id="IPR000742">
    <property type="entry name" value="EGF"/>
</dbReference>
<evidence type="ECO:0000256" key="3">
    <source>
        <dbReference type="ARBA" id="ARBA00023157"/>
    </source>
</evidence>
<evidence type="ECO:0000259" key="6">
    <source>
        <dbReference type="PROSITE" id="PS50026"/>
    </source>
</evidence>
<dbReference type="GO" id="GO:0030247">
    <property type="term" value="F:polysaccharide binding"/>
    <property type="evidence" value="ECO:0007669"/>
    <property type="project" value="InterPro"/>
</dbReference>
<keyword evidence="2 5" id="KW-0732">Signal</keyword>
<dbReference type="InterPro" id="IPR018097">
    <property type="entry name" value="EGF_Ca-bd_CS"/>
</dbReference>
<feature type="non-terminal residue" evidence="7">
    <location>
        <position position="340"/>
    </location>
</feature>
<keyword evidence="4" id="KW-0245">EGF-like domain</keyword>
<feature type="domain" description="EGF-like" evidence="6">
    <location>
        <begin position="242"/>
        <end position="285"/>
    </location>
</feature>
<gene>
    <name evidence="8" type="ORF">Ccrd_023983</name>
    <name evidence="7" type="ORF">Ccrd_023987</name>
</gene>
<dbReference type="InterPro" id="IPR001881">
    <property type="entry name" value="EGF-like_Ca-bd_dom"/>
</dbReference>
<dbReference type="AlphaFoldDB" id="A0A103ESG1"/>